<dbReference type="Proteomes" id="UP001451303">
    <property type="component" value="Unassembled WGS sequence"/>
</dbReference>
<feature type="compositionally biased region" description="Basic and acidic residues" evidence="1">
    <location>
        <begin position="12"/>
        <end position="22"/>
    </location>
</feature>
<proteinExistence type="predicted"/>
<gene>
    <name evidence="2" type="ORF">QR685DRAFT_520595</name>
</gene>
<protein>
    <submittedName>
        <fullName evidence="2">Uncharacterized protein</fullName>
    </submittedName>
</protein>
<evidence type="ECO:0000313" key="3">
    <source>
        <dbReference type="Proteomes" id="UP001451303"/>
    </source>
</evidence>
<reference evidence="2 3" key="1">
    <citation type="submission" date="2023-09" db="EMBL/GenBank/DDBJ databases">
        <title>Multi-omics analysis of a traditional fermented food reveals byproduct-associated fungal strains for waste-to-food upcycling.</title>
        <authorList>
            <consortium name="Lawrence Berkeley National Laboratory"/>
            <person name="Rekdal V.M."/>
            <person name="Villalobos-Escobedo J.M."/>
            <person name="Rodriguez-Valeron N."/>
            <person name="Garcia M.O."/>
            <person name="Vasquez D.P."/>
            <person name="Damayanti I."/>
            <person name="Sorensen P.M."/>
            <person name="Baidoo E.E."/>
            <person name="De Carvalho A.C."/>
            <person name="Riley R."/>
            <person name="Lipzen A."/>
            <person name="He G."/>
            <person name="Yan M."/>
            <person name="Haridas S."/>
            <person name="Daum C."/>
            <person name="Yoshinaga Y."/>
            <person name="Ng V."/>
            <person name="Grigoriev I.V."/>
            <person name="Munk R."/>
            <person name="Nuraida L."/>
            <person name="Wijaya C.H."/>
            <person name="Morales P.-C."/>
            <person name="Keasling J.D."/>
        </authorList>
    </citation>
    <scope>NUCLEOTIDE SEQUENCE [LARGE SCALE GENOMIC DNA]</scope>
    <source>
        <strain evidence="2 3">FGSC 2613</strain>
    </source>
</reference>
<dbReference type="EMBL" id="JAVLET010000003">
    <property type="protein sequence ID" value="KAL0471941.1"/>
    <property type="molecule type" value="Genomic_DNA"/>
</dbReference>
<comment type="caution">
    <text evidence="2">The sequence shown here is derived from an EMBL/GenBank/DDBJ whole genome shotgun (WGS) entry which is preliminary data.</text>
</comment>
<sequence length="61" mass="6782">MCSTRKSGLAMEMRHAGWRREQPTAPRLNRKHSQSTQVEALLSPALKVLQLQVACGQPLIA</sequence>
<organism evidence="2 3">
    <name type="scientific">Neurospora intermedia</name>
    <dbReference type="NCBI Taxonomy" id="5142"/>
    <lineage>
        <taxon>Eukaryota</taxon>
        <taxon>Fungi</taxon>
        <taxon>Dikarya</taxon>
        <taxon>Ascomycota</taxon>
        <taxon>Pezizomycotina</taxon>
        <taxon>Sordariomycetes</taxon>
        <taxon>Sordariomycetidae</taxon>
        <taxon>Sordariales</taxon>
        <taxon>Sordariaceae</taxon>
        <taxon>Neurospora</taxon>
    </lineage>
</organism>
<keyword evidence="3" id="KW-1185">Reference proteome</keyword>
<evidence type="ECO:0000256" key="1">
    <source>
        <dbReference type="SAM" id="MobiDB-lite"/>
    </source>
</evidence>
<evidence type="ECO:0000313" key="2">
    <source>
        <dbReference type="EMBL" id="KAL0471941.1"/>
    </source>
</evidence>
<name>A0ABR3DGZ1_NEUIN</name>
<accession>A0ABR3DGZ1</accession>
<feature type="region of interest" description="Disordered" evidence="1">
    <location>
        <begin position="1"/>
        <end position="33"/>
    </location>
</feature>